<dbReference type="Proteomes" id="UP001190700">
    <property type="component" value="Unassembled WGS sequence"/>
</dbReference>
<accession>A0AAE0FWE9</accession>
<dbReference type="AlphaFoldDB" id="A0AAE0FWE9"/>
<evidence type="ECO:0000313" key="2">
    <source>
        <dbReference type="Proteomes" id="UP001190700"/>
    </source>
</evidence>
<comment type="caution">
    <text evidence="1">The sequence shown here is derived from an EMBL/GenBank/DDBJ whole genome shotgun (WGS) entry which is preliminary data.</text>
</comment>
<proteinExistence type="predicted"/>
<evidence type="ECO:0000313" key="1">
    <source>
        <dbReference type="EMBL" id="KAK3267277.1"/>
    </source>
</evidence>
<name>A0AAE0FWE9_9CHLO</name>
<protein>
    <submittedName>
        <fullName evidence="1">Uncharacterized protein</fullName>
    </submittedName>
</protein>
<organism evidence="1 2">
    <name type="scientific">Cymbomonas tetramitiformis</name>
    <dbReference type="NCBI Taxonomy" id="36881"/>
    <lineage>
        <taxon>Eukaryota</taxon>
        <taxon>Viridiplantae</taxon>
        <taxon>Chlorophyta</taxon>
        <taxon>Pyramimonadophyceae</taxon>
        <taxon>Pyramimonadales</taxon>
        <taxon>Pyramimonadaceae</taxon>
        <taxon>Cymbomonas</taxon>
    </lineage>
</organism>
<sequence length="111" mass="12058">MVLEMKRQLTVLTTKAAGGSRGFTPRAEKTKNNRRIQFRFAAEPLKEGGNWSQSVSNKGMRTASLHSFSHDDFENAVYAVKFHEAAIDSNDADESDALCILAGGKPDVVGG</sequence>
<reference evidence="1 2" key="1">
    <citation type="journal article" date="2015" name="Genome Biol. Evol.">
        <title>Comparative Genomics of a Bacterivorous Green Alga Reveals Evolutionary Causalities and Consequences of Phago-Mixotrophic Mode of Nutrition.</title>
        <authorList>
            <person name="Burns J.A."/>
            <person name="Paasch A."/>
            <person name="Narechania A."/>
            <person name="Kim E."/>
        </authorList>
    </citation>
    <scope>NUCLEOTIDE SEQUENCE [LARGE SCALE GENOMIC DNA]</scope>
    <source>
        <strain evidence="1 2">PLY_AMNH</strain>
    </source>
</reference>
<dbReference type="EMBL" id="LGRX02012512">
    <property type="protein sequence ID" value="KAK3267277.1"/>
    <property type="molecule type" value="Genomic_DNA"/>
</dbReference>
<gene>
    <name evidence="1" type="ORF">CYMTET_24158</name>
</gene>
<keyword evidence="2" id="KW-1185">Reference proteome</keyword>